<name>A0ABQ9B6H4_9ROSI</name>
<reference evidence="1" key="1">
    <citation type="submission" date="2022-10" db="EMBL/GenBank/DDBJ databases">
        <authorList>
            <person name="Hyden B.L."/>
            <person name="Feng K."/>
            <person name="Yates T."/>
            <person name="Jawdy S."/>
            <person name="Smart L.B."/>
            <person name="Muchero W."/>
        </authorList>
    </citation>
    <scope>NUCLEOTIDE SEQUENCE</scope>
    <source>
        <tissue evidence="1">Shoot tip</tissue>
    </source>
</reference>
<gene>
    <name evidence="1" type="ORF">OIU77_002428</name>
</gene>
<keyword evidence="2" id="KW-1185">Reference proteome</keyword>
<accession>A0ABQ9B6H4</accession>
<protein>
    <submittedName>
        <fullName evidence="1">Uncharacterized protein</fullName>
    </submittedName>
</protein>
<comment type="caution">
    <text evidence="1">The sequence shown here is derived from an EMBL/GenBank/DDBJ whole genome shotgun (WGS) entry which is preliminary data.</text>
</comment>
<reference evidence="1" key="2">
    <citation type="journal article" date="2023" name="Int. J. Mol. Sci.">
        <title>De Novo Assembly and Annotation of 11 Diverse Shrub Willow (Salix) Genomes Reveals Novel Gene Organization in Sex-Linked Regions.</title>
        <authorList>
            <person name="Hyden B."/>
            <person name="Feng K."/>
            <person name="Yates T.B."/>
            <person name="Jawdy S."/>
            <person name="Cereghino C."/>
            <person name="Smart L.B."/>
            <person name="Muchero W."/>
        </authorList>
    </citation>
    <scope>NUCLEOTIDE SEQUENCE</scope>
    <source>
        <tissue evidence="1">Shoot tip</tissue>
    </source>
</reference>
<evidence type="ECO:0000313" key="1">
    <source>
        <dbReference type="EMBL" id="KAJ6372103.1"/>
    </source>
</evidence>
<dbReference type="Proteomes" id="UP001141253">
    <property type="component" value="Chromosome 17"/>
</dbReference>
<evidence type="ECO:0000313" key="2">
    <source>
        <dbReference type="Proteomes" id="UP001141253"/>
    </source>
</evidence>
<organism evidence="1 2">
    <name type="scientific">Salix suchowensis</name>
    <dbReference type="NCBI Taxonomy" id="1278906"/>
    <lineage>
        <taxon>Eukaryota</taxon>
        <taxon>Viridiplantae</taxon>
        <taxon>Streptophyta</taxon>
        <taxon>Embryophyta</taxon>
        <taxon>Tracheophyta</taxon>
        <taxon>Spermatophyta</taxon>
        <taxon>Magnoliopsida</taxon>
        <taxon>eudicotyledons</taxon>
        <taxon>Gunneridae</taxon>
        <taxon>Pentapetalae</taxon>
        <taxon>rosids</taxon>
        <taxon>fabids</taxon>
        <taxon>Malpighiales</taxon>
        <taxon>Salicaceae</taxon>
        <taxon>Saliceae</taxon>
        <taxon>Salix</taxon>
    </lineage>
</organism>
<dbReference type="EMBL" id="JAPFFI010000013">
    <property type="protein sequence ID" value="KAJ6372103.1"/>
    <property type="molecule type" value="Genomic_DNA"/>
</dbReference>
<sequence length="40" mass="4546">MCMHKKYQVLASPASSPSLFLDLVQKTLMKQAPPFLKNPR</sequence>
<proteinExistence type="predicted"/>